<keyword evidence="1" id="KW-0812">Transmembrane</keyword>
<dbReference type="RefSeq" id="WP_229338110.1">
    <property type="nucleotide sequence ID" value="NZ_JAJBZG010000001.1"/>
</dbReference>
<accession>A0A9X1LH53</accession>
<feature type="transmembrane region" description="Helical" evidence="1">
    <location>
        <begin position="69"/>
        <end position="88"/>
    </location>
</feature>
<reference evidence="2" key="1">
    <citation type="submission" date="2021-10" db="EMBL/GenBank/DDBJ databases">
        <title>Gramella sp. ASW11-100T, isolated from marine sediment.</title>
        <authorList>
            <person name="Xia C."/>
        </authorList>
    </citation>
    <scope>NUCLEOTIDE SEQUENCE</scope>
    <source>
        <strain evidence="2">ASW11-100</strain>
    </source>
</reference>
<keyword evidence="1" id="KW-1133">Transmembrane helix</keyword>
<evidence type="ECO:0000313" key="2">
    <source>
        <dbReference type="EMBL" id="MCB7480296.1"/>
    </source>
</evidence>
<organism evidence="2 3">
    <name type="scientific">Christiangramia sediminis</name>
    <dbReference type="NCBI Taxonomy" id="2881336"/>
    <lineage>
        <taxon>Bacteria</taxon>
        <taxon>Pseudomonadati</taxon>
        <taxon>Bacteroidota</taxon>
        <taxon>Flavobacteriia</taxon>
        <taxon>Flavobacteriales</taxon>
        <taxon>Flavobacteriaceae</taxon>
        <taxon>Christiangramia</taxon>
    </lineage>
</organism>
<name>A0A9X1LH53_9FLAO</name>
<feature type="transmembrane region" description="Helical" evidence="1">
    <location>
        <begin position="30"/>
        <end position="48"/>
    </location>
</feature>
<protein>
    <submittedName>
        <fullName evidence="2">Uncharacterized protein</fullName>
    </submittedName>
</protein>
<comment type="caution">
    <text evidence="2">The sequence shown here is derived from an EMBL/GenBank/DDBJ whole genome shotgun (WGS) entry which is preliminary data.</text>
</comment>
<keyword evidence="3" id="KW-1185">Reference proteome</keyword>
<keyword evidence="1" id="KW-0472">Membrane</keyword>
<sequence length="106" mass="12246">MKNPYAIIFSGFIFILMGIGDNQIEIIPSEIKLISGFLIICYGIFLFNKNNSKNDKSIVENKRKFKTRYSFIYLAIGALLLKSSKFIFPDQYLKLNIITTSSYEKQ</sequence>
<evidence type="ECO:0000256" key="1">
    <source>
        <dbReference type="SAM" id="Phobius"/>
    </source>
</evidence>
<dbReference type="AlphaFoldDB" id="A0A9X1LH53"/>
<proteinExistence type="predicted"/>
<evidence type="ECO:0000313" key="3">
    <source>
        <dbReference type="Proteomes" id="UP001139414"/>
    </source>
</evidence>
<gene>
    <name evidence="2" type="ORF">LGQ90_03380</name>
</gene>
<dbReference type="EMBL" id="JAJBZG010000001">
    <property type="protein sequence ID" value="MCB7480296.1"/>
    <property type="molecule type" value="Genomic_DNA"/>
</dbReference>
<dbReference type="Proteomes" id="UP001139414">
    <property type="component" value="Unassembled WGS sequence"/>
</dbReference>